<dbReference type="AlphaFoldDB" id="A0A8E2ESL2"/>
<feature type="region of interest" description="Disordered" evidence="15">
    <location>
        <begin position="1"/>
        <end position="23"/>
    </location>
</feature>
<reference evidence="16 17" key="1">
    <citation type="journal article" date="2016" name="Nat. Commun.">
        <title>Ectomycorrhizal ecology is imprinted in the genome of the dominant symbiotic fungus Cenococcum geophilum.</title>
        <authorList>
            <consortium name="DOE Joint Genome Institute"/>
            <person name="Peter M."/>
            <person name="Kohler A."/>
            <person name="Ohm R.A."/>
            <person name="Kuo A."/>
            <person name="Krutzmann J."/>
            <person name="Morin E."/>
            <person name="Arend M."/>
            <person name="Barry K.W."/>
            <person name="Binder M."/>
            <person name="Choi C."/>
            <person name="Clum A."/>
            <person name="Copeland A."/>
            <person name="Grisel N."/>
            <person name="Haridas S."/>
            <person name="Kipfer T."/>
            <person name="LaButti K."/>
            <person name="Lindquist E."/>
            <person name="Lipzen A."/>
            <person name="Maire R."/>
            <person name="Meier B."/>
            <person name="Mihaltcheva S."/>
            <person name="Molinier V."/>
            <person name="Murat C."/>
            <person name="Poggeler S."/>
            <person name="Quandt C.A."/>
            <person name="Sperisen C."/>
            <person name="Tritt A."/>
            <person name="Tisserant E."/>
            <person name="Crous P.W."/>
            <person name="Henrissat B."/>
            <person name="Nehls U."/>
            <person name="Egli S."/>
            <person name="Spatafora J.W."/>
            <person name="Grigoriev I.V."/>
            <person name="Martin F.M."/>
        </authorList>
    </citation>
    <scope>NUCLEOTIDE SEQUENCE [LARGE SCALE GENOMIC DNA]</scope>
    <source>
        <strain evidence="16 17">CBS 207.34</strain>
    </source>
</reference>
<dbReference type="PANTHER" id="PTHR31736:SF9">
    <property type="entry name" value="ENDO-XYLOGALACTURONAN HYDROLASE A-RELATED"/>
    <property type="match status" value="1"/>
</dbReference>
<feature type="compositionally biased region" description="Polar residues" evidence="15">
    <location>
        <begin position="1"/>
        <end position="10"/>
    </location>
</feature>
<evidence type="ECO:0000256" key="14">
    <source>
        <dbReference type="RuleBase" id="RU361169"/>
    </source>
</evidence>
<evidence type="ECO:0000256" key="11">
    <source>
        <dbReference type="ARBA" id="ARBA00023326"/>
    </source>
</evidence>
<keyword evidence="5" id="KW-0677">Repeat</keyword>
<dbReference type="GO" id="GO:0005576">
    <property type="term" value="C:extracellular region"/>
    <property type="evidence" value="ECO:0007669"/>
    <property type="project" value="UniProtKB-SubCell"/>
</dbReference>
<dbReference type="OrthoDB" id="187139at2759"/>
<dbReference type="GO" id="GO:0004650">
    <property type="term" value="F:polygalacturonase activity"/>
    <property type="evidence" value="ECO:0007669"/>
    <property type="project" value="InterPro"/>
</dbReference>
<evidence type="ECO:0000313" key="16">
    <source>
        <dbReference type="EMBL" id="OCL04137.1"/>
    </source>
</evidence>
<gene>
    <name evidence="16" type="ORF">AOQ84DRAFT_256337</name>
</gene>
<evidence type="ECO:0000313" key="17">
    <source>
        <dbReference type="Proteomes" id="UP000250140"/>
    </source>
</evidence>
<dbReference type="Proteomes" id="UP000250140">
    <property type="component" value="Unassembled WGS sequence"/>
</dbReference>
<dbReference type="Pfam" id="PF00295">
    <property type="entry name" value="Glyco_hydro_28"/>
    <property type="match status" value="1"/>
</dbReference>
<feature type="non-terminal residue" evidence="16">
    <location>
        <position position="1"/>
    </location>
</feature>
<feature type="active site" evidence="13">
    <location>
        <position position="10"/>
    </location>
</feature>
<evidence type="ECO:0000256" key="10">
    <source>
        <dbReference type="ARBA" id="ARBA00023316"/>
    </source>
</evidence>
<keyword evidence="8" id="KW-0119">Carbohydrate metabolism</keyword>
<evidence type="ECO:0000256" key="3">
    <source>
        <dbReference type="ARBA" id="ARBA00022525"/>
    </source>
</evidence>
<organism evidence="16 17">
    <name type="scientific">Glonium stellatum</name>
    <dbReference type="NCBI Taxonomy" id="574774"/>
    <lineage>
        <taxon>Eukaryota</taxon>
        <taxon>Fungi</taxon>
        <taxon>Dikarya</taxon>
        <taxon>Ascomycota</taxon>
        <taxon>Pezizomycotina</taxon>
        <taxon>Dothideomycetes</taxon>
        <taxon>Pleosporomycetidae</taxon>
        <taxon>Gloniales</taxon>
        <taxon>Gloniaceae</taxon>
        <taxon>Glonium</taxon>
    </lineage>
</organism>
<dbReference type="InterPro" id="IPR012334">
    <property type="entry name" value="Pectin_lyas_fold"/>
</dbReference>
<evidence type="ECO:0000256" key="6">
    <source>
        <dbReference type="ARBA" id="ARBA00022801"/>
    </source>
</evidence>
<feature type="non-terminal residue" evidence="16">
    <location>
        <position position="76"/>
    </location>
</feature>
<comment type="subcellular location">
    <subcellularLocation>
        <location evidence="1">Secreted</location>
    </subcellularLocation>
</comment>
<evidence type="ECO:0000256" key="5">
    <source>
        <dbReference type="ARBA" id="ARBA00022737"/>
    </source>
</evidence>
<keyword evidence="3" id="KW-0964">Secreted</keyword>
<dbReference type="PROSITE" id="PS00502">
    <property type="entry name" value="POLYGALACTURONASE"/>
    <property type="match status" value="1"/>
</dbReference>
<evidence type="ECO:0000256" key="8">
    <source>
        <dbReference type="ARBA" id="ARBA00023277"/>
    </source>
</evidence>
<comment type="function">
    <text evidence="12">Pectinolytic enzyme involved in the degradation of xylogalacturonan (xga), a galacturonan backbone heavily substituted with xylose, and which is one important component of the hairy regions of pectin. Activity requires a galacturonic acid backbone substituted with xylose.</text>
</comment>
<comment type="similarity">
    <text evidence="2 14">Belongs to the glycosyl hydrolase 28 family.</text>
</comment>
<dbReference type="PANTHER" id="PTHR31736">
    <property type="match status" value="1"/>
</dbReference>
<evidence type="ECO:0000256" key="2">
    <source>
        <dbReference type="ARBA" id="ARBA00008834"/>
    </source>
</evidence>
<name>A0A8E2ESL2_9PEZI</name>
<keyword evidence="7" id="KW-0325">Glycoprotein</keyword>
<keyword evidence="6 14" id="KW-0378">Hydrolase</keyword>
<dbReference type="Gene3D" id="2.160.20.10">
    <property type="entry name" value="Single-stranded right-handed beta-helix, Pectin lyase-like"/>
    <property type="match status" value="1"/>
</dbReference>
<dbReference type="InterPro" id="IPR000743">
    <property type="entry name" value="Glyco_hydro_28"/>
</dbReference>
<keyword evidence="9 14" id="KW-0326">Glycosidase</keyword>
<dbReference type="GO" id="GO:0071555">
    <property type="term" value="P:cell wall organization"/>
    <property type="evidence" value="ECO:0007669"/>
    <property type="project" value="UniProtKB-KW"/>
</dbReference>
<evidence type="ECO:0000256" key="7">
    <source>
        <dbReference type="ARBA" id="ARBA00023180"/>
    </source>
</evidence>
<evidence type="ECO:0000256" key="1">
    <source>
        <dbReference type="ARBA" id="ARBA00004613"/>
    </source>
</evidence>
<keyword evidence="4" id="KW-0732">Signal</keyword>
<dbReference type="EMBL" id="KV750596">
    <property type="protein sequence ID" value="OCL04137.1"/>
    <property type="molecule type" value="Genomic_DNA"/>
</dbReference>
<keyword evidence="11" id="KW-0624">Polysaccharide degradation</keyword>
<evidence type="ECO:0000256" key="13">
    <source>
        <dbReference type="PROSITE-ProRule" id="PRU10052"/>
    </source>
</evidence>
<dbReference type="SUPFAM" id="SSF51126">
    <property type="entry name" value="Pectin lyase-like"/>
    <property type="match status" value="1"/>
</dbReference>
<accession>A0A8E2ESL2</accession>
<evidence type="ECO:0000256" key="9">
    <source>
        <dbReference type="ARBA" id="ARBA00023295"/>
    </source>
</evidence>
<evidence type="ECO:0000256" key="15">
    <source>
        <dbReference type="SAM" id="MobiDB-lite"/>
    </source>
</evidence>
<proteinExistence type="inferred from homology"/>
<keyword evidence="17" id="KW-1185">Reference proteome</keyword>
<protein>
    <submittedName>
        <fullName evidence="16">Glycoside hydrolase family 28 protein</fullName>
    </submittedName>
</protein>
<evidence type="ECO:0000256" key="12">
    <source>
        <dbReference type="ARBA" id="ARBA00037278"/>
    </source>
</evidence>
<evidence type="ECO:0000256" key="4">
    <source>
        <dbReference type="ARBA" id="ARBA00022729"/>
    </source>
</evidence>
<dbReference type="GO" id="GO:0000272">
    <property type="term" value="P:polysaccharide catabolic process"/>
    <property type="evidence" value="ECO:0007669"/>
    <property type="project" value="UniProtKB-KW"/>
</dbReference>
<dbReference type="InterPro" id="IPR011050">
    <property type="entry name" value="Pectin_lyase_fold/virulence"/>
</dbReference>
<sequence>VTDISCTGSHGISVGSLGSKAGSTDTLKNFYIVRATMISSTKAVGIKLHPEGSSHGTTVVSNVTWDAVTVTGCDYA</sequence>
<keyword evidence="10" id="KW-0961">Cell wall biogenesis/degradation</keyword>